<dbReference type="Proteomes" id="UP000736672">
    <property type="component" value="Unassembled WGS sequence"/>
</dbReference>
<organism evidence="2 3">
    <name type="scientific">Fusarium solani</name>
    <name type="common">Filamentous fungus</name>
    <dbReference type="NCBI Taxonomy" id="169388"/>
    <lineage>
        <taxon>Eukaryota</taxon>
        <taxon>Fungi</taxon>
        <taxon>Dikarya</taxon>
        <taxon>Ascomycota</taxon>
        <taxon>Pezizomycotina</taxon>
        <taxon>Sordariomycetes</taxon>
        <taxon>Hypocreomycetidae</taxon>
        <taxon>Hypocreales</taxon>
        <taxon>Nectriaceae</taxon>
        <taxon>Fusarium</taxon>
        <taxon>Fusarium solani species complex</taxon>
    </lineage>
</organism>
<keyword evidence="3" id="KW-1185">Reference proteome</keyword>
<dbReference type="EMBL" id="JAGTJS010000019">
    <property type="protein sequence ID" value="KAH7243044.1"/>
    <property type="molecule type" value="Genomic_DNA"/>
</dbReference>
<feature type="chain" id="PRO_5040370138" description="Infection structure specific protein" evidence="1">
    <location>
        <begin position="19"/>
        <end position="221"/>
    </location>
</feature>
<protein>
    <recommendedName>
        <fullName evidence="4">Infection structure specific protein</fullName>
    </recommendedName>
</protein>
<evidence type="ECO:0000313" key="2">
    <source>
        <dbReference type="EMBL" id="KAH7243044.1"/>
    </source>
</evidence>
<proteinExistence type="predicted"/>
<reference evidence="2" key="1">
    <citation type="journal article" date="2021" name="Nat. Commun.">
        <title>Genetic determinants of endophytism in the Arabidopsis root mycobiome.</title>
        <authorList>
            <person name="Mesny F."/>
            <person name="Miyauchi S."/>
            <person name="Thiergart T."/>
            <person name="Pickel B."/>
            <person name="Atanasova L."/>
            <person name="Karlsson M."/>
            <person name="Huettel B."/>
            <person name="Barry K.W."/>
            <person name="Haridas S."/>
            <person name="Chen C."/>
            <person name="Bauer D."/>
            <person name="Andreopoulos W."/>
            <person name="Pangilinan J."/>
            <person name="LaButti K."/>
            <person name="Riley R."/>
            <person name="Lipzen A."/>
            <person name="Clum A."/>
            <person name="Drula E."/>
            <person name="Henrissat B."/>
            <person name="Kohler A."/>
            <person name="Grigoriev I.V."/>
            <person name="Martin F.M."/>
            <person name="Hacquard S."/>
        </authorList>
    </citation>
    <scope>NUCLEOTIDE SEQUENCE</scope>
    <source>
        <strain evidence="2">FSSC 5 MPI-SDFR-AT-0091</strain>
    </source>
</reference>
<comment type="caution">
    <text evidence="2">The sequence shown here is derived from an EMBL/GenBank/DDBJ whole genome shotgun (WGS) entry which is preliminary data.</text>
</comment>
<sequence length="221" mass="23225">MRLQSVVSVLFASAFAQGALHPNEPRNLVNANDIKPRQTADSAECATIFEPLVTGLPSLPPDFISFWSDNNPQTKGCLAQPPPSLTSQFASVYDDFGSWISSNEGVFSSIASKCPQYNFNGGAFAKRADFPAVFTELPPEAASWLEFATASGIPPEWAAYGSYSPCPASATTSTIEPTATPIETGSTSTPSAVLVNAGDRNMARSVYFAVVAGMVGAAIAM</sequence>
<keyword evidence="1" id="KW-0732">Signal</keyword>
<name>A0A9P9K7P9_FUSSL</name>
<evidence type="ECO:0000313" key="3">
    <source>
        <dbReference type="Proteomes" id="UP000736672"/>
    </source>
</evidence>
<dbReference type="OrthoDB" id="5076958at2759"/>
<dbReference type="AlphaFoldDB" id="A0A9P9K7P9"/>
<gene>
    <name evidence="2" type="ORF">B0J15DRAFT_404398</name>
</gene>
<accession>A0A9P9K7P9</accession>
<evidence type="ECO:0000256" key="1">
    <source>
        <dbReference type="SAM" id="SignalP"/>
    </source>
</evidence>
<evidence type="ECO:0008006" key="4">
    <source>
        <dbReference type="Google" id="ProtNLM"/>
    </source>
</evidence>
<feature type="signal peptide" evidence="1">
    <location>
        <begin position="1"/>
        <end position="18"/>
    </location>
</feature>